<evidence type="ECO:0000313" key="2">
    <source>
        <dbReference type="Proteomes" id="UP000282674"/>
    </source>
</evidence>
<accession>A0A3M2LHE7</accession>
<dbReference type="AlphaFoldDB" id="A0A3M2LHE7"/>
<dbReference type="EMBL" id="RFFG01000122">
    <property type="protein sequence ID" value="RMI36894.1"/>
    <property type="molecule type" value="Genomic_DNA"/>
</dbReference>
<sequence>MFWRKQRRALERLHPLHRQLVEEQRFSATLPSADWTALVASLATHEQVISRPKWRLPTRTASVVVPVLRVLQEDMEPGAPLGVTADLRGPKVDEKRGERRGIPVRPPVKSGQETFYTDPWLVVRAELRDGSVLDVVVVERVRERRLLKRNPRGKIKIKTKSKAVRTVRATRRLPKDARVARPAPPAPAWLDVRVQRKENGRTVLRASAKGPATDDQHAVDTLLTVSGELFRWTPPRPPAAPPRRAR</sequence>
<organism evidence="1 2">
    <name type="scientific">Actinomadura harenae</name>
    <dbReference type="NCBI Taxonomy" id="2483351"/>
    <lineage>
        <taxon>Bacteria</taxon>
        <taxon>Bacillati</taxon>
        <taxon>Actinomycetota</taxon>
        <taxon>Actinomycetes</taxon>
        <taxon>Streptosporangiales</taxon>
        <taxon>Thermomonosporaceae</taxon>
        <taxon>Actinomadura</taxon>
    </lineage>
</organism>
<protein>
    <submittedName>
        <fullName evidence="1">Uncharacterized protein</fullName>
    </submittedName>
</protein>
<reference evidence="1 2" key="1">
    <citation type="submission" date="2018-10" db="EMBL/GenBank/DDBJ databases">
        <title>Isolation from soil.</title>
        <authorList>
            <person name="Hu J."/>
        </authorList>
    </citation>
    <scope>NUCLEOTIDE SEQUENCE [LARGE SCALE GENOMIC DNA]</scope>
    <source>
        <strain evidence="1 2">NEAU-Ht49</strain>
    </source>
</reference>
<comment type="caution">
    <text evidence="1">The sequence shown here is derived from an EMBL/GenBank/DDBJ whole genome shotgun (WGS) entry which is preliminary data.</text>
</comment>
<evidence type="ECO:0000313" key="1">
    <source>
        <dbReference type="EMBL" id="RMI36894.1"/>
    </source>
</evidence>
<dbReference type="Proteomes" id="UP000282674">
    <property type="component" value="Unassembled WGS sequence"/>
</dbReference>
<keyword evidence="2" id="KW-1185">Reference proteome</keyword>
<name>A0A3M2LHE7_9ACTN</name>
<gene>
    <name evidence="1" type="ORF">EBO15_37395</name>
</gene>
<proteinExistence type="predicted"/>
<dbReference type="RefSeq" id="WP_122199205.1">
    <property type="nucleotide sequence ID" value="NZ_JBHSKC010000006.1"/>
</dbReference>
<dbReference type="OrthoDB" id="3462662at2"/>